<organism evidence="2 3">
    <name type="scientific">Halogranum amylolyticum</name>
    <dbReference type="NCBI Taxonomy" id="660520"/>
    <lineage>
        <taxon>Archaea</taxon>
        <taxon>Methanobacteriati</taxon>
        <taxon>Methanobacteriota</taxon>
        <taxon>Stenosarchaea group</taxon>
        <taxon>Halobacteria</taxon>
        <taxon>Halobacteriales</taxon>
        <taxon>Haloferacaceae</taxon>
    </lineage>
</organism>
<dbReference type="EMBL" id="FODV01000003">
    <property type="protein sequence ID" value="SEO61213.1"/>
    <property type="molecule type" value="Genomic_DNA"/>
</dbReference>
<feature type="transmembrane region" description="Helical" evidence="1">
    <location>
        <begin position="85"/>
        <end position="104"/>
    </location>
</feature>
<accession>A0A1H8R5L3</accession>
<proteinExistence type="predicted"/>
<evidence type="ECO:0000313" key="3">
    <source>
        <dbReference type="Proteomes" id="UP000199126"/>
    </source>
</evidence>
<keyword evidence="3" id="KW-1185">Reference proteome</keyword>
<evidence type="ECO:0000256" key="1">
    <source>
        <dbReference type="SAM" id="Phobius"/>
    </source>
</evidence>
<name>A0A1H8R5L3_9EURY</name>
<sequence length="105" mass="11386">MPFRNREGAAVDPVPYLVVASLAFLLCFSFGPVYCLALGSSLPVAVAATTLVFALVAVGAYHQMVWTTRPELHGEVPAVQRLHRLFYLGVLFALVFLALSLPLLL</sequence>
<keyword evidence="1" id="KW-1133">Transmembrane helix</keyword>
<keyword evidence="1" id="KW-0472">Membrane</keyword>
<feature type="transmembrane region" description="Helical" evidence="1">
    <location>
        <begin position="16"/>
        <end position="37"/>
    </location>
</feature>
<dbReference type="AlphaFoldDB" id="A0A1H8R5L3"/>
<keyword evidence="1" id="KW-0812">Transmembrane</keyword>
<feature type="transmembrane region" description="Helical" evidence="1">
    <location>
        <begin position="44"/>
        <end position="65"/>
    </location>
</feature>
<dbReference type="Proteomes" id="UP000199126">
    <property type="component" value="Unassembled WGS sequence"/>
</dbReference>
<reference evidence="3" key="1">
    <citation type="submission" date="2016-10" db="EMBL/GenBank/DDBJ databases">
        <authorList>
            <person name="Varghese N."/>
            <person name="Submissions S."/>
        </authorList>
    </citation>
    <scope>NUCLEOTIDE SEQUENCE [LARGE SCALE GENOMIC DNA]</scope>
    <source>
        <strain evidence="3">CGMCC 1.10121</strain>
    </source>
</reference>
<evidence type="ECO:0000313" key="2">
    <source>
        <dbReference type="EMBL" id="SEO61213.1"/>
    </source>
</evidence>
<gene>
    <name evidence="2" type="ORF">SAMN04487948_103491</name>
</gene>
<protein>
    <submittedName>
        <fullName evidence="2">Uncharacterized protein</fullName>
    </submittedName>
</protein>